<sequence length="405" mass="45815">MKTQFKSTLPPPSYETSIISTELFAEPSPSSLLYRSESITDEEVIERQESKEMDETEAESGKSLLSSLPNSPNQNNGSRPTSMVMKKAHTVFPAHLVAEAISTLHGLDLRWSGPITPQEMEYVKQYIFAKYPEYCNGLIVEEGDKIDLYNLCSNDVSTLEATITDDKRKYSPRVITIKDSSSPSSFSPTNDLDGTQLEPSKLLETLNKKSSFQGNFISIPEIQARNKALQNCGLQEDEYLVLFTPTFTEAMVMIGESYPFFKGNYYMTIINEKEDAVKEFVGKKESKVIAAPESWLDLRIKGSQLSQYFRRKCKYSPKGLFAYPAYVNGTSYSMHWISEAHRNSWHVLLDATELEPTKDRLTLALHRPDFVICIVDNTHAQPSKINCLLVRRKSFETAQPLESCS</sequence>
<keyword evidence="2" id="KW-1185">Reference proteome</keyword>
<accession>A0ACB9GAP6</accession>
<dbReference type="Proteomes" id="UP001055811">
    <property type="component" value="Linkage Group LG02"/>
</dbReference>
<gene>
    <name evidence="1" type="ORF">L2E82_09971</name>
</gene>
<evidence type="ECO:0000313" key="1">
    <source>
        <dbReference type="EMBL" id="KAI3780086.1"/>
    </source>
</evidence>
<name>A0ACB9GAP6_CICIN</name>
<protein>
    <submittedName>
        <fullName evidence="1">Uncharacterized protein</fullName>
    </submittedName>
</protein>
<reference evidence="2" key="1">
    <citation type="journal article" date="2022" name="Mol. Ecol. Resour.">
        <title>The genomes of chicory, endive, great burdock and yacon provide insights into Asteraceae palaeo-polyploidization history and plant inulin production.</title>
        <authorList>
            <person name="Fan W."/>
            <person name="Wang S."/>
            <person name="Wang H."/>
            <person name="Wang A."/>
            <person name="Jiang F."/>
            <person name="Liu H."/>
            <person name="Zhao H."/>
            <person name="Xu D."/>
            <person name="Zhang Y."/>
        </authorList>
    </citation>
    <scope>NUCLEOTIDE SEQUENCE [LARGE SCALE GENOMIC DNA]</scope>
    <source>
        <strain evidence="2">cv. Punajuju</strain>
    </source>
</reference>
<evidence type="ECO:0000313" key="2">
    <source>
        <dbReference type="Proteomes" id="UP001055811"/>
    </source>
</evidence>
<comment type="caution">
    <text evidence="1">The sequence shown here is derived from an EMBL/GenBank/DDBJ whole genome shotgun (WGS) entry which is preliminary data.</text>
</comment>
<dbReference type="EMBL" id="CM042010">
    <property type="protein sequence ID" value="KAI3780086.1"/>
    <property type="molecule type" value="Genomic_DNA"/>
</dbReference>
<proteinExistence type="predicted"/>
<reference evidence="1 2" key="2">
    <citation type="journal article" date="2022" name="Mol. Ecol. Resour.">
        <title>The genomes of chicory, endive, great burdock and yacon provide insights into Asteraceae paleo-polyploidization history and plant inulin production.</title>
        <authorList>
            <person name="Fan W."/>
            <person name="Wang S."/>
            <person name="Wang H."/>
            <person name="Wang A."/>
            <person name="Jiang F."/>
            <person name="Liu H."/>
            <person name="Zhao H."/>
            <person name="Xu D."/>
            <person name="Zhang Y."/>
        </authorList>
    </citation>
    <scope>NUCLEOTIDE SEQUENCE [LARGE SCALE GENOMIC DNA]</scope>
    <source>
        <strain evidence="2">cv. Punajuju</strain>
        <tissue evidence="1">Leaves</tissue>
    </source>
</reference>
<organism evidence="1 2">
    <name type="scientific">Cichorium intybus</name>
    <name type="common">Chicory</name>
    <dbReference type="NCBI Taxonomy" id="13427"/>
    <lineage>
        <taxon>Eukaryota</taxon>
        <taxon>Viridiplantae</taxon>
        <taxon>Streptophyta</taxon>
        <taxon>Embryophyta</taxon>
        <taxon>Tracheophyta</taxon>
        <taxon>Spermatophyta</taxon>
        <taxon>Magnoliopsida</taxon>
        <taxon>eudicotyledons</taxon>
        <taxon>Gunneridae</taxon>
        <taxon>Pentapetalae</taxon>
        <taxon>asterids</taxon>
        <taxon>campanulids</taxon>
        <taxon>Asterales</taxon>
        <taxon>Asteraceae</taxon>
        <taxon>Cichorioideae</taxon>
        <taxon>Cichorieae</taxon>
        <taxon>Cichoriinae</taxon>
        <taxon>Cichorium</taxon>
    </lineage>
</organism>